<feature type="coiled-coil region" evidence="15">
    <location>
        <begin position="29"/>
        <end position="114"/>
    </location>
</feature>
<keyword evidence="15" id="KW-0175">Coiled coil</keyword>
<evidence type="ECO:0000313" key="16">
    <source>
        <dbReference type="EMBL" id="SMF62556.1"/>
    </source>
</evidence>
<evidence type="ECO:0000256" key="8">
    <source>
        <dbReference type="ARBA" id="ARBA00023136"/>
    </source>
</evidence>
<dbReference type="GO" id="GO:0012505">
    <property type="term" value="C:endomembrane system"/>
    <property type="evidence" value="ECO:0007669"/>
    <property type="project" value="UniProtKB-SubCell"/>
</dbReference>
<dbReference type="RefSeq" id="WP_085125083.1">
    <property type="nucleotide sequence ID" value="NZ_FWZX01000024.1"/>
</dbReference>
<name>A0A1Y6CNP2_9PROT</name>
<dbReference type="CDD" id="cd06503">
    <property type="entry name" value="ATP-synt_Fo_b"/>
    <property type="match status" value="1"/>
</dbReference>
<keyword evidence="4 13" id="KW-0812">Transmembrane</keyword>
<keyword evidence="6 13" id="KW-1133">Transmembrane helix</keyword>
<comment type="function">
    <text evidence="10 13">F(1)F(0) ATP synthase produces ATP from ADP in the presence of a proton or sodium gradient. F-type ATPases consist of two structural domains, F(1) containing the extramembraneous catalytic core and F(0) containing the membrane proton channel, linked together by a central stalk and a peripheral stalk. During catalysis, ATP synthesis in the catalytic domain of F(1) is coupled via a rotary mechanism of the central stalk subunits to proton translocation.</text>
</comment>
<keyword evidence="3 13" id="KW-0138">CF(0)</keyword>
<reference evidence="16 17" key="1">
    <citation type="submission" date="2017-04" db="EMBL/GenBank/DDBJ databases">
        <authorList>
            <person name="Afonso C.L."/>
            <person name="Miller P.J."/>
            <person name="Scott M.A."/>
            <person name="Spackman E."/>
            <person name="Goraichik I."/>
            <person name="Dimitrov K.M."/>
            <person name="Suarez D.L."/>
            <person name="Swayne D.E."/>
        </authorList>
    </citation>
    <scope>NUCLEOTIDE SEQUENCE [LARGE SCALE GENOMIC DNA]</scope>
    <source>
        <strain evidence="16 17">USBA 355</strain>
    </source>
</reference>
<evidence type="ECO:0000256" key="15">
    <source>
        <dbReference type="SAM" id="Coils"/>
    </source>
</evidence>
<evidence type="ECO:0000256" key="2">
    <source>
        <dbReference type="ARBA" id="ARBA00022448"/>
    </source>
</evidence>
<dbReference type="GO" id="GO:0046961">
    <property type="term" value="F:proton-transporting ATPase activity, rotational mechanism"/>
    <property type="evidence" value="ECO:0007669"/>
    <property type="project" value="TreeGrafter"/>
</dbReference>
<dbReference type="Pfam" id="PF00430">
    <property type="entry name" value="ATP-synt_B"/>
    <property type="match status" value="1"/>
</dbReference>
<gene>
    <name evidence="13" type="primary">atpF</name>
    <name evidence="16" type="ORF">SAMN05428998_12427</name>
</gene>
<accession>A0A1Y6CNP2</accession>
<evidence type="ECO:0000256" key="3">
    <source>
        <dbReference type="ARBA" id="ARBA00022547"/>
    </source>
</evidence>
<evidence type="ECO:0000256" key="7">
    <source>
        <dbReference type="ARBA" id="ARBA00023065"/>
    </source>
</evidence>
<dbReference type="GO" id="GO:0046933">
    <property type="term" value="F:proton-transporting ATP synthase activity, rotational mechanism"/>
    <property type="evidence" value="ECO:0007669"/>
    <property type="project" value="UniProtKB-UniRule"/>
</dbReference>
<keyword evidence="9 13" id="KW-0066">ATP synthesis</keyword>
<keyword evidence="2 13" id="KW-0813">Transport</keyword>
<dbReference type="GO" id="GO:0005886">
    <property type="term" value="C:plasma membrane"/>
    <property type="evidence" value="ECO:0007669"/>
    <property type="project" value="UniProtKB-SubCell"/>
</dbReference>
<dbReference type="PANTHER" id="PTHR33445:SF1">
    <property type="entry name" value="ATP SYNTHASE SUBUNIT B"/>
    <property type="match status" value="1"/>
</dbReference>
<evidence type="ECO:0000256" key="12">
    <source>
        <dbReference type="ARBA" id="ARBA00037847"/>
    </source>
</evidence>
<dbReference type="STRING" id="560819.SAMN05428998_12427"/>
<evidence type="ECO:0000256" key="10">
    <source>
        <dbReference type="ARBA" id="ARBA00025198"/>
    </source>
</evidence>
<dbReference type="InterPro" id="IPR002146">
    <property type="entry name" value="ATP_synth_b/b'su_bac/chlpt"/>
</dbReference>
<proteinExistence type="inferred from homology"/>
<dbReference type="Proteomes" id="UP000192917">
    <property type="component" value="Unassembled WGS sequence"/>
</dbReference>
<feature type="transmembrane region" description="Helical" evidence="13">
    <location>
        <begin position="6"/>
        <end position="25"/>
    </location>
</feature>
<keyword evidence="7 13" id="KW-0406">Ion transport</keyword>
<dbReference type="HAMAP" id="MF_01398">
    <property type="entry name" value="ATP_synth_b_bprime"/>
    <property type="match status" value="1"/>
</dbReference>
<evidence type="ECO:0000313" key="17">
    <source>
        <dbReference type="Proteomes" id="UP000192917"/>
    </source>
</evidence>
<evidence type="ECO:0000256" key="1">
    <source>
        <dbReference type="ARBA" id="ARBA00005513"/>
    </source>
</evidence>
<evidence type="ECO:0000256" key="11">
    <source>
        <dbReference type="ARBA" id="ARBA00025614"/>
    </source>
</evidence>
<dbReference type="GO" id="GO:0045259">
    <property type="term" value="C:proton-transporting ATP synthase complex"/>
    <property type="evidence" value="ECO:0007669"/>
    <property type="project" value="UniProtKB-KW"/>
</dbReference>
<comment type="similarity">
    <text evidence="1 13 14">Belongs to the ATPase B chain family.</text>
</comment>
<keyword evidence="5 13" id="KW-0375">Hydrogen ion transport</keyword>
<evidence type="ECO:0000256" key="6">
    <source>
        <dbReference type="ARBA" id="ARBA00022989"/>
    </source>
</evidence>
<keyword evidence="17" id="KW-1185">Reference proteome</keyword>
<dbReference type="InterPro" id="IPR050059">
    <property type="entry name" value="ATP_synthase_B_chain"/>
</dbReference>
<keyword evidence="13" id="KW-1003">Cell membrane</keyword>
<keyword evidence="8 13" id="KW-0472">Membrane</keyword>
<dbReference type="PANTHER" id="PTHR33445">
    <property type="entry name" value="ATP SYNTHASE SUBUNIT B', CHLOROPLASTIC"/>
    <property type="match status" value="1"/>
</dbReference>
<organism evidence="16 17">
    <name type="scientific">Tistlia consotensis USBA 355</name>
    <dbReference type="NCBI Taxonomy" id="560819"/>
    <lineage>
        <taxon>Bacteria</taxon>
        <taxon>Pseudomonadati</taxon>
        <taxon>Pseudomonadota</taxon>
        <taxon>Alphaproteobacteria</taxon>
        <taxon>Rhodospirillales</taxon>
        <taxon>Rhodovibrionaceae</taxon>
        <taxon>Tistlia</taxon>
    </lineage>
</organism>
<evidence type="ECO:0000256" key="13">
    <source>
        <dbReference type="HAMAP-Rule" id="MF_01398"/>
    </source>
</evidence>
<dbReference type="EMBL" id="FWZX01000024">
    <property type="protein sequence ID" value="SMF62556.1"/>
    <property type="molecule type" value="Genomic_DNA"/>
</dbReference>
<evidence type="ECO:0000256" key="9">
    <source>
        <dbReference type="ARBA" id="ARBA00023310"/>
    </source>
</evidence>
<protein>
    <recommendedName>
        <fullName evidence="13">ATP synthase subunit b</fullName>
    </recommendedName>
    <alternativeName>
        <fullName evidence="13">ATP synthase F(0) sector subunit b</fullName>
    </alternativeName>
    <alternativeName>
        <fullName evidence="13">ATPase subunit I</fullName>
    </alternativeName>
    <alternativeName>
        <fullName evidence="13">F-type ATPase subunit b</fullName>
        <shortName evidence="13">F-ATPase subunit b</shortName>
    </alternativeName>
</protein>
<evidence type="ECO:0000256" key="5">
    <source>
        <dbReference type="ARBA" id="ARBA00022781"/>
    </source>
</evidence>
<dbReference type="AlphaFoldDB" id="A0A1Y6CNP2"/>
<comment type="subcellular location">
    <subcellularLocation>
        <location evidence="13">Cell membrane</location>
        <topology evidence="13">Single-pass membrane protein</topology>
    </subcellularLocation>
    <subcellularLocation>
        <location evidence="12">Endomembrane system</location>
        <topology evidence="12">Single-pass membrane protein</topology>
    </subcellularLocation>
</comment>
<sequence length="160" mass="18297">MFSSEYTWLALALLIVLGTILWKGLKPILAALDARGERIRRELEEAQSLREEAQKLLAESKRRQRDAIEEAKQIVEHARHESERMRETAQKELEQSIERRRHMAEEKIRQAELEALNQVRNHAVDAAVAAASRLIAENLDEARIAEVTARSIQDVAAKLN</sequence>
<evidence type="ECO:0000256" key="14">
    <source>
        <dbReference type="RuleBase" id="RU003848"/>
    </source>
</evidence>
<evidence type="ECO:0000256" key="4">
    <source>
        <dbReference type="ARBA" id="ARBA00022692"/>
    </source>
</evidence>
<comment type="function">
    <text evidence="11">Component of the F(0) channel, it forms part of the peripheral stalk, linking F(1) to F(0). The b'-subunit is a diverged and duplicated form of b found in plants and photosynthetic bacteria.</text>
</comment>
<comment type="subunit">
    <text evidence="13">F-type ATPases have 2 components, F(1) - the catalytic core - and F(0) - the membrane proton channel. F(1) has five subunits: alpha(3), beta(3), gamma(1), delta(1), epsilon(1). F(0) has three main subunits: a(1), b(2) and c(10-14). The alpha and beta chains form an alternating ring which encloses part of the gamma chain. F(1) is attached to F(0) by a central stalk formed by the gamma and epsilon chains, while a peripheral stalk is formed by the delta and b chains.</text>
</comment>